<evidence type="ECO:0000313" key="2">
    <source>
        <dbReference type="Proteomes" id="UP000054988"/>
    </source>
</evidence>
<protein>
    <recommendedName>
        <fullName evidence="3">ABM domain-containing protein</fullName>
    </recommendedName>
</protein>
<dbReference type="AlphaFoldDB" id="A0A0W0G5S2"/>
<dbReference type="SUPFAM" id="SSF54909">
    <property type="entry name" value="Dimeric alpha+beta barrel"/>
    <property type="match status" value="2"/>
</dbReference>
<evidence type="ECO:0000313" key="1">
    <source>
        <dbReference type="EMBL" id="KTB43899.1"/>
    </source>
</evidence>
<proteinExistence type="predicted"/>
<reference evidence="1 2" key="1">
    <citation type="submission" date="2015-12" db="EMBL/GenBank/DDBJ databases">
        <title>Draft genome sequence of Moniliophthora roreri, the causal agent of frosty pod rot of cacao.</title>
        <authorList>
            <person name="Aime M.C."/>
            <person name="Diaz-Valderrama J.R."/>
            <person name="Kijpornyongpan T."/>
            <person name="Phillips-Mora W."/>
        </authorList>
    </citation>
    <scope>NUCLEOTIDE SEQUENCE [LARGE SCALE GENOMIC DNA]</scope>
    <source>
        <strain evidence="1 2">MCA 2952</strain>
    </source>
</reference>
<name>A0A0W0G5S2_MONRR</name>
<gene>
    <name evidence="1" type="ORF">WG66_3513</name>
</gene>
<dbReference type="EMBL" id="LATX01001050">
    <property type="protein sequence ID" value="KTB43899.1"/>
    <property type="molecule type" value="Genomic_DNA"/>
</dbReference>
<accession>A0A0W0G5S2</accession>
<evidence type="ECO:0008006" key="3">
    <source>
        <dbReference type="Google" id="ProtNLM"/>
    </source>
</evidence>
<dbReference type="InterPro" id="IPR011008">
    <property type="entry name" value="Dimeric_a/b-barrel"/>
</dbReference>
<dbReference type="InterPro" id="IPR050744">
    <property type="entry name" value="AI-2_Isomerase_LsrG"/>
</dbReference>
<dbReference type="PANTHER" id="PTHR33336">
    <property type="entry name" value="QUINOL MONOOXYGENASE YGIN-RELATED"/>
    <property type="match status" value="1"/>
</dbReference>
<dbReference type="PANTHER" id="PTHR33336:SF15">
    <property type="entry name" value="ABM DOMAIN-CONTAINING PROTEIN"/>
    <property type="match status" value="1"/>
</dbReference>
<sequence length="223" mass="25862">MAAHGYMLHVHYTVDPSNVDEFFKHLRAALKHVTAEEKCTFFETTVKRDTGEIRLTEGWAADLDYLMNAQIKKDYYKPYFEAIEPLLTKPRKLLSLAVPDHLTNSIPCVFELFERLPPEWTTIKASHTAKVDEFLVHLQGLSEHVTAEEKCTFYEITVKRETGEIRLTEGWAADVDYLVQIKKDYYSPYFEAMGPMMMKPRVVEIFERLPPEWTTVKAGHTAQ</sequence>
<dbReference type="Proteomes" id="UP000054988">
    <property type="component" value="Unassembled WGS sequence"/>
</dbReference>
<organism evidence="1 2">
    <name type="scientific">Moniliophthora roreri</name>
    <name type="common">Frosty pod rot fungus</name>
    <name type="synonym">Monilia roreri</name>
    <dbReference type="NCBI Taxonomy" id="221103"/>
    <lineage>
        <taxon>Eukaryota</taxon>
        <taxon>Fungi</taxon>
        <taxon>Dikarya</taxon>
        <taxon>Basidiomycota</taxon>
        <taxon>Agaricomycotina</taxon>
        <taxon>Agaricomycetes</taxon>
        <taxon>Agaricomycetidae</taxon>
        <taxon>Agaricales</taxon>
        <taxon>Marasmiineae</taxon>
        <taxon>Marasmiaceae</taxon>
        <taxon>Moniliophthora</taxon>
    </lineage>
</organism>
<dbReference type="GO" id="GO:0003824">
    <property type="term" value="F:catalytic activity"/>
    <property type="evidence" value="ECO:0007669"/>
    <property type="project" value="TreeGrafter"/>
</dbReference>
<comment type="caution">
    <text evidence="1">The sequence shown here is derived from an EMBL/GenBank/DDBJ whole genome shotgun (WGS) entry which is preliminary data.</text>
</comment>
<dbReference type="Gene3D" id="3.30.70.100">
    <property type="match status" value="2"/>
</dbReference>